<dbReference type="Proteomes" id="UP001151699">
    <property type="component" value="Chromosome A"/>
</dbReference>
<dbReference type="OrthoDB" id="10348330at2759"/>
<evidence type="ECO:0000313" key="1">
    <source>
        <dbReference type="EMBL" id="KAJ6648632.1"/>
    </source>
</evidence>
<gene>
    <name evidence="1" type="ORF">Bhyg_03863</name>
</gene>
<organism evidence="1 2">
    <name type="scientific">Pseudolycoriella hygida</name>
    <dbReference type="NCBI Taxonomy" id="35572"/>
    <lineage>
        <taxon>Eukaryota</taxon>
        <taxon>Metazoa</taxon>
        <taxon>Ecdysozoa</taxon>
        <taxon>Arthropoda</taxon>
        <taxon>Hexapoda</taxon>
        <taxon>Insecta</taxon>
        <taxon>Pterygota</taxon>
        <taxon>Neoptera</taxon>
        <taxon>Endopterygota</taxon>
        <taxon>Diptera</taxon>
        <taxon>Nematocera</taxon>
        <taxon>Sciaroidea</taxon>
        <taxon>Sciaridae</taxon>
        <taxon>Pseudolycoriella</taxon>
    </lineage>
</organism>
<comment type="caution">
    <text evidence="1">The sequence shown here is derived from an EMBL/GenBank/DDBJ whole genome shotgun (WGS) entry which is preliminary data.</text>
</comment>
<dbReference type="EMBL" id="WJQU01000001">
    <property type="protein sequence ID" value="KAJ6648632.1"/>
    <property type="molecule type" value="Genomic_DNA"/>
</dbReference>
<dbReference type="AlphaFoldDB" id="A0A9Q0NE59"/>
<reference evidence="1" key="1">
    <citation type="submission" date="2022-07" db="EMBL/GenBank/DDBJ databases">
        <authorList>
            <person name="Trinca V."/>
            <person name="Uliana J.V.C."/>
            <person name="Torres T.T."/>
            <person name="Ward R.J."/>
            <person name="Monesi N."/>
        </authorList>
    </citation>
    <scope>NUCLEOTIDE SEQUENCE</scope>
    <source>
        <strain evidence="1">HSMRA1968</strain>
        <tissue evidence="1">Whole embryos</tissue>
    </source>
</reference>
<sequence>MSVWNAQVKFPNRSVTTGMASQKVQMNIMERNSQKAQSTDSDVIEASVQHVVRRRRRKKYKAKDKPTATILKANSSLKSLLSETTPTSFVKPASTIREPSISVAEDQSPIKYSNPLFSLVSSFSVPDSAVFNKVETLHSTTPPTSSTDSFYSKLNNSWDDLSTDMTLSQQQHKSTKDPISQSSYDRVTLDQALESPVHVTDFEIPTNLSAHHLSQSVSTIQCDLSDHLKHNGEWDAVNDRLAVHNITQNELFIQNRNISMQLQEFEKYVKNVRDMMTESNEYVKRKLNQIGELSLEVVKTLKRSNIYPSNEVVPKAEAMFVMPSIPMSRHVSLDMLNDSLGNIQNLNQFVSEVSHVVKLHAYNPSKSIKSVMTKLFTLKLLVKYKWSINSSATNKLPFSSLTNIIRAIGRVVIHHMSCYQMRKEMRKLFERLPQIYAHAQAHQNSQKKPFVPQ</sequence>
<protein>
    <submittedName>
        <fullName evidence="1">Uncharacterized protein</fullName>
    </submittedName>
</protein>
<keyword evidence="2" id="KW-1185">Reference proteome</keyword>
<evidence type="ECO:0000313" key="2">
    <source>
        <dbReference type="Proteomes" id="UP001151699"/>
    </source>
</evidence>
<accession>A0A9Q0NE59</accession>
<name>A0A9Q0NE59_9DIPT</name>
<proteinExistence type="predicted"/>